<organism evidence="1 2">
    <name type="scientific">Amycolatopsis regifaucium</name>
    <dbReference type="NCBI Taxonomy" id="546365"/>
    <lineage>
        <taxon>Bacteria</taxon>
        <taxon>Bacillati</taxon>
        <taxon>Actinomycetota</taxon>
        <taxon>Actinomycetes</taxon>
        <taxon>Pseudonocardiales</taxon>
        <taxon>Pseudonocardiaceae</taxon>
        <taxon>Amycolatopsis</taxon>
    </lineage>
</organism>
<dbReference type="EMBL" id="LQCI01000034">
    <property type="protein sequence ID" value="KZB82196.1"/>
    <property type="molecule type" value="Genomic_DNA"/>
</dbReference>
<proteinExistence type="predicted"/>
<sequence length="120" mass="13549">MVDALSGTHRRWWRPFHRWSFLSIPDAKPRGFHWIQLPELASAARVEAPIMANTGHWPEPTAACLCRTLPGAAKALRINDPRGPKWAIRGVLCGRIGRGAPELAIFISVFRSIQRVSWCR</sequence>
<name>A0A154MCG1_9PSEU</name>
<comment type="caution">
    <text evidence="1">The sequence shown here is derived from an EMBL/GenBank/DDBJ whole genome shotgun (WGS) entry which is preliminary data.</text>
</comment>
<accession>A0A154MCG1</accession>
<evidence type="ECO:0000313" key="2">
    <source>
        <dbReference type="Proteomes" id="UP000076321"/>
    </source>
</evidence>
<dbReference type="AlphaFoldDB" id="A0A154MCG1"/>
<gene>
    <name evidence="1" type="ORF">AVL48_09700</name>
</gene>
<evidence type="ECO:0000313" key="1">
    <source>
        <dbReference type="EMBL" id="KZB82196.1"/>
    </source>
</evidence>
<protein>
    <submittedName>
        <fullName evidence="1">Uncharacterized protein</fullName>
    </submittedName>
</protein>
<reference evidence="1 2" key="1">
    <citation type="submission" date="2015-12" db="EMBL/GenBank/DDBJ databases">
        <title>Amycolatopsis regifaucium genome sequencing and assembly.</title>
        <authorList>
            <person name="Mayilraj S."/>
        </authorList>
    </citation>
    <scope>NUCLEOTIDE SEQUENCE [LARGE SCALE GENOMIC DNA]</scope>
    <source>
        <strain evidence="1 2">GY080</strain>
    </source>
</reference>
<dbReference type="Proteomes" id="UP000076321">
    <property type="component" value="Unassembled WGS sequence"/>
</dbReference>
<dbReference type="RefSeq" id="WP_061983456.1">
    <property type="nucleotide sequence ID" value="NZ_FOPQ01000001.1"/>
</dbReference>